<feature type="region of interest" description="Disordered" evidence="1">
    <location>
        <begin position="103"/>
        <end position="130"/>
    </location>
</feature>
<gene>
    <name evidence="2" type="ORF">FPZ52_06480</name>
</gene>
<name>A0A5B8I704_9RHOB</name>
<dbReference type="AlphaFoldDB" id="A0A5B8I704"/>
<evidence type="ECO:0000313" key="3">
    <source>
        <dbReference type="Proteomes" id="UP000318483"/>
    </source>
</evidence>
<organism evidence="2 3">
    <name type="scientific">Qingshengfaniella alkalisoli</name>
    <dbReference type="NCBI Taxonomy" id="2599296"/>
    <lineage>
        <taxon>Bacteria</taxon>
        <taxon>Pseudomonadati</taxon>
        <taxon>Pseudomonadota</taxon>
        <taxon>Alphaproteobacteria</taxon>
        <taxon>Rhodobacterales</taxon>
        <taxon>Paracoccaceae</taxon>
        <taxon>Qingshengfaniella</taxon>
    </lineage>
</organism>
<dbReference type="Proteomes" id="UP000318483">
    <property type="component" value="Chromosome"/>
</dbReference>
<dbReference type="EMBL" id="CP042261">
    <property type="protein sequence ID" value="QDY69309.1"/>
    <property type="molecule type" value="Genomic_DNA"/>
</dbReference>
<dbReference type="RefSeq" id="WP_146364688.1">
    <property type="nucleotide sequence ID" value="NZ_CP042261.1"/>
</dbReference>
<dbReference type="KEGG" id="lit:FPZ52_06480"/>
<proteinExistence type="predicted"/>
<keyword evidence="3" id="KW-1185">Reference proteome</keyword>
<sequence>MTPTQIRMRKLEERDYSKLDVPEHLLHFVKMRDCLAYYSLQLRPFFNQEPWDLPVVVNGRTFGPNELETLQGRGMSSVEFYDLLTDIEAALIEAAVRRGIRLKKRGKLDDDPTTGTPSQRRRRPPGALGE</sequence>
<accession>A0A5B8I704</accession>
<protein>
    <submittedName>
        <fullName evidence="2">Uncharacterized protein</fullName>
    </submittedName>
</protein>
<dbReference type="OrthoDB" id="9843680at2"/>
<evidence type="ECO:0000256" key="1">
    <source>
        <dbReference type="SAM" id="MobiDB-lite"/>
    </source>
</evidence>
<reference evidence="2 3" key="1">
    <citation type="submission" date="2019-07" db="EMBL/GenBank/DDBJ databases">
        <title>Litoreibacter alkalisoli sp. nov., isolated from saline-alkaline soil.</title>
        <authorList>
            <person name="Wang S."/>
            <person name="Xu L."/>
            <person name="Xing Y.-T."/>
            <person name="Sun J.-Q."/>
        </authorList>
    </citation>
    <scope>NUCLEOTIDE SEQUENCE [LARGE SCALE GENOMIC DNA]</scope>
    <source>
        <strain evidence="2 3">LN3S51</strain>
    </source>
</reference>
<evidence type="ECO:0000313" key="2">
    <source>
        <dbReference type="EMBL" id="QDY69309.1"/>
    </source>
</evidence>